<reference evidence="6 7" key="1">
    <citation type="submission" date="2023-06" db="EMBL/GenBank/DDBJ databases">
        <title>Sporosarcina sp. nov., isolated from Korean traditional fermented seafood 'Jeotgal'.</title>
        <authorList>
            <person name="Yang A.I."/>
            <person name="Shin N.-R."/>
        </authorList>
    </citation>
    <scope>NUCLEOTIDE SEQUENCE [LARGE SCALE GENOMIC DNA]</scope>
    <source>
        <strain evidence="6 7">KCTC13119</strain>
    </source>
</reference>
<dbReference type="EMBL" id="JAUBDI010000034">
    <property type="protein sequence ID" value="MDW0115232.1"/>
    <property type="molecule type" value="Genomic_DNA"/>
</dbReference>
<evidence type="ECO:0000256" key="4">
    <source>
        <dbReference type="RuleBase" id="RU000499"/>
    </source>
</evidence>
<comment type="caution">
    <text evidence="6">The sequence shown here is derived from an EMBL/GenBank/DDBJ whole genome shotgun (WGS) entry which is preliminary data.</text>
</comment>
<keyword evidence="2 4" id="KW-0575">Peroxidase</keyword>
<dbReference type="PRINTS" id="PR01011">
    <property type="entry name" value="GLUTPROXDASE"/>
</dbReference>
<sequence length="159" mass="18243">MARVYDFSVEKPDGTLQSLKDYEGSVIVVVNTASKCGFTDQFKELQQIYDDYRDKGLVILGFPSDNFNNQEFDSMDETLAFCERNYGVTFPMFKKMDVKGEHAAPLFAFLTSEKKGLLTEGIKWNFTKFLIDREGNVVDRFAPQTSPDKMRAVIDKYIQ</sequence>
<evidence type="ECO:0000313" key="6">
    <source>
        <dbReference type="EMBL" id="MDW0115232.1"/>
    </source>
</evidence>
<proteinExistence type="inferred from homology"/>
<keyword evidence="7" id="KW-1185">Reference proteome</keyword>
<organism evidence="6 7">
    <name type="scientific">Sporosarcina saromensis</name>
    <dbReference type="NCBI Taxonomy" id="359365"/>
    <lineage>
        <taxon>Bacteria</taxon>
        <taxon>Bacillati</taxon>
        <taxon>Bacillota</taxon>
        <taxon>Bacilli</taxon>
        <taxon>Bacillales</taxon>
        <taxon>Caryophanaceae</taxon>
        <taxon>Sporosarcina</taxon>
    </lineage>
</organism>
<evidence type="ECO:0000256" key="3">
    <source>
        <dbReference type="ARBA" id="ARBA00023002"/>
    </source>
</evidence>
<dbReference type="PROSITE" id="PS51355">
    <property type="entry name" value="GLUTATHIONE_PEROXID_3"/>
    <property type="match status" value="1"/>
</dbReference>
<dbReference type="PIRSF" id="PIRSF000303">
    <property type="entry name" value="Glutathion_perox"/>
    <property type="match status" value="1"/>
</dbReference>
<keyword evidence="3 4" id="KW-0560">Oxidoreductase</keyword>
<dbReference type="GO" id="GO:0004601">
    <property type="term" value="F:peroxidase activity"/>
    <property type="evidence" value="ECO:0007669"/>
    <property type="project" value="UniProtKB-KW"/>
</dbReference>
<dbReference type="PROSITE" id="PS51352">
    <property type="entry name" value="THIOREDOXIN_2"/>
    <property type="match status" value="1"/>
</dbReference>
<evidence type="ECO:0000313" key="7">
    <source>
        <dbReference type="Proteomes" id="UP001282284"/>
    </source>
</evidence>
<gene>
    <name evidence="6" type="ORF">QT711_18945</name>
</gene>
<dbReference type="Proteomes" id="UP001282284">
    <property type="component" value="Unassembled WGS sequence"/>
</dbReference>
<protein>
    <recommendedName>
        <fullName evidence="4">Glutathione peroxidase</fullName>
    </recommendedName>
</protein>
<accession>A0ABU4GFV5</accession>
<dbReference type="RefSeq" id="WP_317946831.1">
    <property type="nucleotide sequence ID" value="NZ_JAUBDI010000034.1"/>
</dbReference>
<dbReference type="InterPro" id="IPR000889">
    <property type="entry name" value="Glutathione_peroxidase"/>
</dbReference>
<evidence type="ECO:0000256" key="2">
    <source>
        <dbReference type="ARBA" id="ARBA00022559"/>
    </source>
</evidence>
<dbReference type="PANTHER" id="PTHR11592:SF78">
    <property type="entry name" value="GLUTATHIONE PEROXIDASE"/>
    <property type="match status" value="1"/>
</dbReference>
<dbReference type="PANTHER" id="PTHR11592">
    <property type="entry name" value="GLUTATHIONE PEROXIDASE"/>
    <property type="match status" value="1"/>
</dbReference>
<name>A0ABU4GFV5_9BACL</name>
<dbReference type="InterPro" id="IPR013766">
    <property type="entry name" value="Thioredoxin_domain"/>
</dbReference>
<dbReference type="PROSITE" id="PS00460">
    <property type="entry name" value="GLUTATHIONE_PEROXID_1"/>
    <property type="match status" value="1"/>
</dbReference>
<comment type="similarity">
    <text evidence="1 4">Belongs to the glutathione peroxidase family.</text>
</comment>
<dbReference type="InterPro" id="IPR036249">
    <property type="entry name" value="Thioredoxin-like_sf"/>
</dbReference>
<dbReference type="SUPFAM" id="SSF52833">
    <property type="entry name" value="Thioredoxin-like"/>
    <property type="match status" value="1"/>
</dbReference>
<dbReference type="Gene3D" id="3.40.30.10">
    <property type="entry name" value="Glutaredoxin"/>
    <property type="match status" value="1"/>
</dbReference>
<evidence type="ECO:0000259" key="5">
    <source>
        <dbReference type="PROSITE" id="PS51352"/>
    </source>
</evidence>
<feature type="domain" description="Thioredoxin" evidence="5">
    <location>
        <begin position="1"/>
        <end position="159"/>
    </location>
</feature>
<dbReference type="InterPro" id="IPR029759">
    <property type="entry name" value="GPX_AS"/>
</dbReference>
<evidence type="ECO:0000256" key="1">
    <source>
        <dbReference type="ARBA" id="ARBA00006926"/>
    </source>
</evidence>
<dbReference type="CDD" id="cd00340">
    <property type="entry name" value="GSH_Peroxidase"/>
    <property type="match status" value="1"/>
</dbReference>
<dbReference type="Pfam" id="PF00255">
    <property type="entry name" value="GSHPx"/>
    <property type="match status" value="1"/>
</dbReference>